<protein>
    <submittedName>
        <fullName evidence="3">Extracellular solute-binding protein</fullName>
    </submittedName>
</protein>
<organism evidence="3 4">
    <name type="scientific">Citricoccus nitrophenolicus</name>
    <dbReference type="NCBI Taxonomy" id="863575"/>
    <lineage>
        <taxon>Bacteria</taxon>
        <taxon>Bacillati</taxon>
        <taxon>Actinomycetota</taxon>
        <taxon>Actinomycetes</taxon>
        <taxon>Micrococcales</taxon>
        <taxon>Micrococcaceae</taxon>
        <taxon>Citricoccus</taxon>
    </lineage>
</organism>
<keyword evidence="1 2" id="KW-0732">Signal</keyword>
<keyword evidence="4" id="KW-1185">Reference proteome</keyword>
<dbReference type="RefSeq" id="WP_309812995.1">
    <property type="nucleotide sequence ID" value="NZ_JBDXMX010000004.1"/>
</dbReference>
<evidence type="ECO:0000256" key="2">
    <source>
        <dbReference type="SAM" id="SignalP"/>
    </source>
</evidence>
<dbReference type="PANTHER" id="PTHR30006">
    <property type="entry name" value="THIAMINE-BINDING PERIPLASMIC PROTEIN-RELATED"/>
    <property type="match status" value="1"/>
</dbReference>
<accession>A0ABV0IIS1</accession>
<sequence>MKKHVSVLAALAAVSLTLTACSGSGSDSEAVEAADLDAETQSLVDEAQDAGPVTLYSMVDEAVLREVAADFESAYGITVEPVRLVSADLAQRFSSEASTGSSPADLIMLTDSPFYDEALEEGWISSFAEAELPDSLAGDFPEDLYTHDGSTPMVSFVPTETVYNTDLVESAPTSWEDYADPAYAGKLQIAEVDSSPANVAFWSLMRNEFGDELLEGIAANNPTVSGGAVPGTQAVAAGEGALGHPGVLPVIKNLQESGAPVEVASMSPTTGPEVGLGLAENSPNPAGAKLLAAYLMSEEGNLRFNESASQISPFDAEGMDRFTRTADIEMSDAAELKSLMGMN</sequence>
<dbReference type="Gene3D" id="3.40.190.10">
    <property type="entry name" value="Periplasmic binding protein-like II"/>
    <property type="match status" value="2"/>
</dbReference>
<dbReference type="SUPFAM" id="SSF53850">
    <property type="entry name" value="Periplasmic binding protein-like II"/>
    <property type="match status" value="1"/>
</dbReference>
<dbReference type="Proteomes" id="UP001484097">
    <property type="component" value="Unassembled WGS sequence"/>
</dbReference>
<dbReference type="EMBL" id="JBDXMX010000004">
    <property type="protein sequence ID" value="MEO9248062.1"/>
    <property type="molecule type" value="Genomic_DNA"/>
</dbReference>
<reference evidence="3 4" key="1">
    <citation type="submission" date="2024-05" db="EMBL/GenBank/DDBJ databases">
        <authorList>
            <person name="Yi C."/>
        </authorList>
    </citation>
    <scope>NUCLEOTIDE SEQUENCE [LARGE SCALE GENOMIC DNA]</scope>
    <source>
        <strain evidence="3 4">XS13</strain>
    </source>
</reference>
<evidence type="ECO:0000256" key="1">
    <source>
        <dbReference type="ARBA" id="ARBA00022729"/>
    </source>
</evidence>
<evidence type="ECO:0000313" key="4">
    <source>
        <dbReference type="Proteomes" id="UP001484097"/>
    </source>
</evidence>
<feature type="chain" id="PRO_5045885434" evidence="2">
    <location>
        <begin position="21"/>
        <end position="343"/>
    </location>
</feature>
<feature type="signal peptide" evidence="2">
    <location>
        <begin position="1"/>
        <end position="20"/>
    </location>
</feature>
<name>A0ABV0IIS1_9MICC</name>
<dbReference type="Pfam" id="PF01547">
    <property type="entry name" value="SBP_bac_1"/>
    <property type="match status" value="1"/>
</dbReference>
<dbReference type="PROSITE" id="PS51257">
    <property type="entry name" value="PROKAR_LIPOPROTEIN"/>
    <property type="match status" value="1"/>
</dbReference>
<dbReference type="PANTHER" id="PTHR30006:SF24">
    <property type="entry name" value="SLL0237 PROTEIN"/>
    <property type="match status" value="1"/>
</dbReference>
<comment type="caution">
    <text evidence="3">The sequence shown here is derived from an EMBL/GenBank/DDBJ whole genome shotgun (WGS) entry which is preliminary data.</text>
</comment>
<dbReference type="InterPro" id="IPR006059">
    <property type="entry name" value="SBP"/>
</dbReference>
<proteinExistence type="predicted"/>
<gene>
    <name evidence="3" type="ORF">ABDK96_10240</name>
</gene>
<evidence type="ECO:0000313" key="3">
    <source>
        <dbReference type="EMBL" id="MEO9248062.1"/>
    </source>
</evidence>